<reference evidence="1 2" key="1">
    <citation type="submission" date="2019-07" db="EMBL/GenBank/DDBJ databases">
        <title>Genome assembly of a nasal isolate of Dolosigranulum pigrum from a chronic sinusitis patient.</title>
        <authorList>
            <person name="Baig S."/>
            <person name="Overballe-Petersen S."/>
            <person name="Kaspar U."/>
            <person name="Rendboe A."/>
            <person name="de Man T."/>
            <person name="Liu C."/>
            <person name="Price L.B."/>
            <person name="Stegger M."/>
            <person name="Becker K."/>
            <person name="Skytt Andersen P."/>
        </authorList>
    </citation>
    <scope>NUCLEOTIDE SEQUENCE [LARGE SCALE GENOMIC DNA]</scope>
    <source>
        <strain evidence="1 2">83VPs-KB5</strain>
    </source>
</reference>
<proteinExistence type="predicted"/>
<dbReference type="EMBL" id="CP041626">
    <property type="protein sequence ID" value="QDO91070.1"/>
    <property type="molecule type" value="Genomic_DNA"/>
</dbReference>
<dbReference type="KEGG" id="dpm:FNV33_03025"/>
<dbReference type="AlphaFoldDB" id="A0A328JZX6"/>
<evidence type="ECO:0000313" key="1">
    <source>
        <dbReference type="EMBL" id="QDO91070.1"/>
    </source>
</evidence>
<accession>A0A328JZX6</accession>
<name>A0A328JZX6_9LACT</name>
<dbReference type="RefSeq" id="WP_111974721.1">
    <property type="nucleotide sequence ID" value="NZ_CP040424.1"/>
</dbReference>
<dbReference type="Proteomes" id="UP000315953">
    <property type="component" value="Chromosome"/>
</dbReference>
<protein>
    <submittedName>
        <fullName evidence="1">Uncharacterized protein</fullName>
    </submittedName>
</protein>
<evidence type="ECO:0000313" key="2">
    <source>
        <dbReference type="Proteomes" id="UP000315953"/>
    </source>
</evidence>
<gene>
    <name evidence="1" type="ORF">FNV33_03025</name>
</gene>
<sequence length="70" mass="8316">MKQDVKLCLVTDIDVSTQLVRYEYKNGKRVFVQKHSSDYIEWLIDRLKNEDGVAIYVDFETGFVWGEERV</sequence>
<organism evidence="1 2">
    <name type="scientific">Dolosigranulum pigrum</name>
    <dbReference type="NCBI Taxonomy" id="29394"/>
    <lineage>
        <taxon>Bacteria</taxon>
        <taxon>Bacillati</taxon>
        <taxon>Bacillota</taxon>
        <taxon>Bacilli</taxon>
        <taxon>Lactobacillales</taxon>
        <taxon>Carnobacteriaceae</taxon>
        <taxon>Dolosigranulum</taxon>
    </lineage>
</organism>